<keyword evidence="2" id="KW-1185">Reference proteome</keyword>
<evidence type="ECO:0000313" key="1">
    <source>
        <dbReference type="EMBL" id="GAA4848026.1"/>
    </source>
</evidence>
<sequence>MRIQVIRSGGLAGRVVRAELDTAERRDAPHVHALAREAVAGGLRARAYGVPDGFHYEITVDGRTVYCSDPKLTDSQRELVSLVLREGLSPEGVHPGSGQPNLPLA</sequence>
<dbReference type="InterPro" id="IPR049457">
    <property type="entry name" value="Emfourin"/>
</dbReference>
<dbReference type="EMBL" id="BAABIS010000001">
    <property type="protein sequence ID" value="GAA4848026.1"/>
    <property type="molecule type" value="Genomic_DNA"/>
</dbReference>
<proteinExistence type="predicted"/>
<evidence type="ECO:0000313" key="2">
    <source>
        <dbReference type="Proteomes" id="UP001501752"/>
    </source>
</evidence>
<comment type="caution">
    <text evidence="1">The sequence shown here is derived from an EMBL/GenBank/DDBJ whole genome shotgun (WGS) entry which is preliminary data.</text>
</comment>
<protein>
    <recommendedName>
        <fullName evidence="3">Metalloprotease</fullName>
    </recommendedName>
</protein>
<evidence type="ECO:0008006" key="3">
    <source>
        <dbReference type="Google" id="ProtNLM"/>
    </source>
</evidence>
<dbReference type="Pfam" id="PF20242">
    <property type="entry name" value="Emfourin"/>
    <property type="match status" value="1"/>
</dbReference>
<dbReference type="Proteomes" id="UP001501752">
    <property type="component" value="Unassembled WGS sequence"/>
</dbReference>
<gene>
    <name evidence="1" type="ORF">GCM10023235_26060</name>
</gene>
<reference evidence="2" key="1">
    <citation type="journal article" date="2019" name="Int. J. Syst. Evol. Microbiol.">
        <title>The Global Catalogue of Microorganisms (GCM) 10K type strain sequencing project: providing services to taxonomists for standard genome sequencing and annotation.</title>
        <authorList>
            <consortium name="The Broad Institute Genomics Platform"/>
            <consortium name="The Broad Institute Genome Sequencing Center for Infectious Disease"/>
            <person name="Wu L."/>
            <person name="Ma J."/>
        </authorList>
    </citation>
    <scope>NUCLEOTIDE SEQUENCE [LARGE SCALE GENOMIC DNA]</scope>
    <source>
        <strain evidence="2">JCM 13006</strain>
    </source>
</reference>
<organism evidence="1 2">
    <name type="scientific">Kitasatospora terrestris</name>
    <dbReference type="NCBI Taxonomy" id="258051"/>
    <lineage>
        <taxon>Bacteria</taxon>
        <taxon>Bacillati</taxon>
        <taxon>Actinomycetota</taxon>
        <taxon>Actinomycetes</taxon>
        <taxon>Kitasatosporales</taxon>
        <taxon>Streptomycetaceae</taxon>
        <taxon>Kitasatospora</taxon>
    </lineage>
</organism>
<dbReference type="RefSeq" id="WP_345696978.1">
    <property type="nucleotide sequence ID" value="NZ_BAABIS010000001.1"/>
</dbReference>
<name>A0ABP9DJZ0_9ACTN</name>
<accession>A0ABP9DJZ0</accession>